<feature type="compositionally biased region" description="Basic and acidic residues" evidence="1">
    <location>
        <begin position="760"/>
        <end position="780"/>
    </location>
</feature>
<dbReference type="PROSITE" id="PS00455">
    <property type="entry name" value="AMP_BINDING"/>
    <property type="match status" value="1"/>
</dbReference>
<dbReference type="PANTHER" id="PTHR43272">
    <property type="entry name" value="LONG-CHAIN-FATTY-ACID--COA LIGASE"/>
    <property type="match status" value="1"/>
</dbReference>
<dbReference type="EMBL" id="KI928153">
    <property type="protein sequence ID" value="ETW26918.1"/>
    <property type="molecule type" value="Genomic_DNA"/>
</dbReference>
<proteinExistence type="predicted"/>
<evidence type="ECO:0000259" key="3">
    <source>
        <dbReference type="Pfam" id="PF00501"/>
    </source>
</evidence>
<dbReference type="InterPro" id="IPR000873">
    <property type="entry name" value="AMP-dep_synth/lig_dom"/>
</dbReference>
<evidence type="ECO:0000313" key="5">
    <source>
        <dbReference type="Proteomes" id="UP000030656"/>
    </source>
</evidence>
<sequence>MGKVFTIYVFVIYLIYIRPNVSQFTSEYEGYSEICEKATNENESCVYCMKDHKRKSSKYVYKHIVRMFFKKHTLNNNKIALIEHQCGEPQNYMTYGNFFKKVLSFSNSLNTYEGSNIPEKIYNEEMNNGKFKLLGIYGSNSINWLVADLGAMLSGVTTLVMHSKFSMDVIVDILNETKLEWLCLDLDLVECLMARRNELPHLKNLIILDTVAKQGMINSNNEKEKKKSNLKSNGQVNNINNKKGSDLSKNLEDIRLSPIEYDKDKLEKFNALKEKFHNCEKRLILFDDMTKTKCTNFNIINEDPDFVTSIVYTSGTSGKPKGVMLSNKNLFNQLYSLYNHSVRESYSFEYHLSYLPISHVLERTFAYSIILFGGTLNIWSKDLNYFSKDIFNSKDFIMGGVPKVFSRMYTNIVTEINNLSPFKRFIINTVMSLRKSNKNGWLGKFLENTFHVSSKIKEKVNPNLEVILNGGGKLSADIAQDLCTLLNINYCQGYGLTETGGGIFGNHAKDTNFLCIGGPIAANTKYKVRSWETYKAKDTLPKGELLVKSDSVFKGYFLEKESTKRAFTHDGYFITGDVVQINRNGSLKFLDRSKGLVKLSQGEYIETDMLNNLYSEVLFINFCVVYGDDSMDGPLAIISVDKNLFFNCLKDDNMLEITGVNEKNYLNKLTDDNINNNIFLDYVKEKMLEVYKETNLNRYNIINNIYLTSKVWDTNNYLTPTFKVKRFHVFKDYAFFINDVKKIYKNKLKGCTGISVISEKRDEEKKNDRKKEEKGSKKLINDSNSKPHKNDMGKHEKNVENKKVKLGATYGPSQKEMNK</sequence>
<dbReference type="InterPro" id="IPR020845">
    <property type="entry name" value="AMP-binding_CS"/>
</dbReference>
<dbReference type="Pfam" id="PF00501">
    <property type="entry name" value="AMP-binding"/>
    <property type="match status" value="1"/>
</dbReference>
<dbReference type="GO" id="GO:0016020">
    <property type="term" value="C:membrane"/>
    <property type="evidence" value="ECO:0007669"/>
    <property type="project" value="TreeGrafter"/>
</dbReference>
<feature type="region of interest" description="Disordered" evidence="1">
    <location>
        <begin position="760"/>
        <end position="819"/>
    </location>
</feature>
<organism evidence="4 5">
    <name type="scientific">Plasmodium falciparum FCH/4</name>
    <dbReference type="NCBI Taxonomy" id="1036724"/>
    <lineage>
        <taxon>Eukaryota</taxon>
        <taxon>Sar</taxon>
        <taxon>Alveolata</taxon>
        <taxon>Apicomplexa</taxon>
        <taxon>Aconoidasida</taxon>
        <taxon>Haemosporida</taxon>
        <taxon>Plasmodiidae</taxon>
        <taxon>Plasmodium</taxon>
        <taxon>Plasmodium (Laverania)</taxon>
    </lineage>
</organism>
<feature type="chain" id="PRO_5001536091" description="AMP-dependent synthetase/ligase domain-containing protein" evidence="2">
    <location>
        <begin position="23"/>
        <end position="819"/>
    </location>
</feature>
<keyword evidence="2" id="KW-0732">Signal</keyword>
<feature type="signal peptide" evidence="2">
    <location>
        <begin position="1"/>
        <end position="22"/>
    </location>
</feature>
<evidence type="ECO:0000256" key="2">
    <source>
        <dbReference type="SAM" id="SignalP"/>
    </source>
</evidence>
<evidence type="ECO:0000313" key="4">
    <source>
        <dbReference type="EMBL" id="ETW26918.1"/>
    </source>
</evidence>
<dbReference type="Proteomes" id="UP000030656">
    <property type="component" value="Unassembled WGS sequence"/>
</dbReference>
<reference evidence="4 5" key="1">
    <citation type="submission" date="2013-02" db="EMBL/GenBank/DDBJ databases">
        <title>The Genome Annotation of Plasmodium falciparum FCH/4.</title>
        <authorList>
            <consortium name="The Broad Institute Genome Sequencing Platform"/>
            <consortium name="The Broad Institute Genome Sequencing Center for Infectious Disease"/>
            <person name="Neafsey D."/>
            <person name="Hoffman S."/>
            <person name="Volkman S."/>
            <person name="Rosenthal P."/>
            <person name="Walker B."/>
            <person name="Young S.K."/>
            <person name="Zeng Q."/>
            <person name="Gargeya S."/>
            <person name="Fitzgerald M."/>
            <person name="Haas B."/>
            <person name="Abouelleil A."/>
            <person name="Allen A.W."/>
            <person name="Alvarado L."/>
            <person name="Arachchi H.M."/>
            <person name="Berlin A.M."/>
            <person name="Chapman S.B."/>
            <person name="Gainer-Dewar J."/>
            <person name="Goldberg J."/>
            <person name="Griggs A."/>
            <person name="Gujja S."/>
            <person name="Hansen M."/>
            <person name="Howarth C."/>
            <person name="Imamovic A."/>
            <person name="Ireland A."/>
            <person name="Larimer J."/>
            <person name="McCowan C."/>
            <person name="Murphy C."/>
            <person name="Pearson M."/>
            <person name="Poon T.W."/>
            <person name="Priest M."/>
            <person name="Roberts A."/>
            <person name="Saif S."/>
            <person name="Shea T."/>
            <person name="Sisk P."/>
            <person name="Sykes S."/>
            <person name="Wortman J."/>
            <person name="Nusbaum C."/>
            <person name="Birren B."/>
        </authorList>
    </citation>
    <scope>NUCLEOTIDE SEQUENCE [LARGE SCALE GENOMIC DNA]</scope>
    <source>
        <strain evidence="4 5">FCH/4</strain>
    </source>
</reference>
<feature type="domain" description="AMP-dependent synthetase/ligase" evidence="3">
    <location>
        <begin position="131"/>
        <end position="557"/>
    </location>
</feature>
<dbReference type="GO" id="GO:0004467">
    <property type="term" value="F:long-chain fatty acid-CoA ligase activity"/>
    <property type="evidence" value="ECO:0007669"/>
    <property type="project" value="TreeGrafter"/>
</dbReference>
<feature type="region of interest" description="Disordered" evidence="1">
    <location>
        <begin position="219"/>
        <end position="244"/>
    </location>
</feature>
<dbReference type="OrthoDB" id="10253869at2759"/>
<dbReference type="PANTHER" id="PTHR43272:SF3">
    <property type="entry name" value="LONG CHAIN ACYL-COA SYNTHETASE 4"/>
    <property type="match status" value="1"/>
</dbReference>
<dbReference type="SUPFAM" id="SSF56801">
    <property type="entry name" value="Acetyl-CoA synthetase-like"/>
    <property type="match status" value="1"/>
</dbReference>
<feature type="compositionally biased region" description="Basic and acidic residues" evidence="1">
    <location>
        <begin position="788"/>
        <end position="803"/>
    </location>
</feature>
<dbReference type="Gene3D" id="3.40.50.12780">
    <property type="entry name" value="N-terminal domain of ligase-like"/>
    <property type="match status" value="1"/>
</dbReference>
<dbReference type="InterPro" id="IPR042099">
    <property type="entry name" value="ANL_N_sf"/>
</dbReference>
<accession>A0A024VF84</accession>
<dbReference type="AlphaFoldDB" id="A0A024VF84"/>
<name>A0A024VF84_PLAFA</name>
<reference evidence="4 5" key="2">
    <citation type="submission" date="2013-02" db="EMBL/GenBank/DDBJ databases">
        <title>The Genome Sequence of Plasmodium falciparum FCH/4.</title>
        <authorList>
            <consortium name="The Broad Institute Genome Sequencing Platform"/>
            <consortium name="The Broad Institute Genome Sequencing Center for Infectious Disease"/>
            <person name="Neafsey D."/>
            <person name="Cheeseman I."/>
            <person name="Volkman S."/>
            <person name="Adams J."/>
            <person name="Walker B."/>
            <person name="Young S.K."/>
            <person name="Zeng Q."/>
            <person name="Gargeya S."/>
            <person name="Fitzgerald M."/>
            <person name="Haas B."/>
            <person name="Abouelleil A."/>
            <person name="Alvarado L."/>
            <person name="Arachchi H.M."/>
            <person name="Berlin A.M."/>
            <person name="Chapman S.B."/>
            <person name="Dewar J."/>
            <person name="Goldberg J."/>
            <person name="Griggs A."/>
            <person name="Gujja S."/>
            <person name="Hansen M."/>
            <person name="Howarth C."/>
            <person name="Imamovic A."/>
            <person name="Larimer J."/>
            <person name="McCowan C."/>
            <person name="Murphy C."/>
            <person name="Neiman D."/>
            <person name="Pearson M."/>
            <person name="Priest M."/>
            <person name="Roberts A."/>
            <person name="Saif S."/>
            <person name="Shea T."/>
            <person name="Sisk P."/>
            <person name="Sykes S."/>
            <person name="Wortman J."/>
            <person name="Nusbaum C."/>
            <person name="Birren B."/>
        </authorList>
    </citation>
    <scope>NUCLEOTIDE SEQUENCE [LARGE SCALE GENOMIC DNA]</scope>
    <source>
        <strain evidence="4 5">FCH/4</strain>
    </source>
</reference>
<evidence type="ECO:0000256" key="1">
    <source>
        <dbReference type="SAM" id="MobiDB-lite"/>
    </source>
</evidence>
<protein>
    <recommendedName>
        <fullName evidence="3">AMP-dependent synthetase/ligase domain-containing protein</fullName>
    </recommendedName>
</protein>
<dbReference type="GO" id="GO:0005783">
    <property type="term" value="C:endoplasmic reticulum"/>
    <property type="evidence" value="ECO:0007669"/>
    <property type="project" value="TreeGrafter"/>
</dbReference>
<gene>
    <name evidence="4" type="ORF">PFFCH_05709</name>
</gene>